<dbReference type="CDD" id="cd07100">
    <property type="entry name" value="ALDH_SSADH1_GabD1"/>
    <property type="match status" value="1"/>
</dbReference>
<dbReference type="PANTHER" id="PTHR43217">
    <property type="entry name" value="SUCCINATE SEMIALDEHYDE DEHYDROGENASE [NAD(P)+] SAD"/>
    <property type="match status" value="1"/>
</dbReference>
<dbReference type="Proteomes" id="UP000614811">
    <property type="component" value="Unassembled WGS sequence"/>
</dbReference>
<protein>
    <submittedName>
        <fullName evidence="5">Succinate-semialdehyde dehydrogenase</fullName>
    </submittedName>
</protein>
<sequence>MQSINPKNSSVIANYTELDETALNQAIEQSHLAFRRWRKTSFEARAAVLRAAADELERRKPSLARLMADEMGKPLAEGEGEVEKCAWVCRYYADHAAEQLADKHIETDYLVSKVSYQPIGCVFAVMPWNYPLWQVFRFAAPTLMAGNTGLLKHAENVCGSALEIQAIFEAAGLPKHVFSTLLVDREQAKTIIEHPRVRAVTLTGSTRAGKAVAATAGAVLKKCVLELGGSDAYLVLEDANLELAASKCAQSRLLNAGQSCISAKRFLVHKNVITQFTELLMTKFQQQVMGDPLEKQTTIGPMARIDLRDELHSQVQRSIEAGATRLLGGEVPDLAGAYYPPTILSNVQPGMPAFDEELFGPVAAIIAVDSLEQAIELANQSDFGLGGGIFSADVATAEQIASSEIDSGACFVNDFVKSDPRLPFGGVKDSGYGRELSEQGIHEFVNVKTVCVRASDAS</sequence>
<dbReference type="Gene3D" id="3.40.605.10">
    <property type="entry name" value="Aldehyde Dehydrogenase, Chain A, domain 1"/>
    <property type="match status" value="1"/>
</dbReference>
<dbReference type="FunFam" id="3.40.605.10:FF:000012">
    <property type="entry name" value="NAD-dependent succinate-semialdehyde dehydrogenase"/>
    <property type="match status" value="1"/>
</dbReference>
<accession>A0A918RY60</accession>
<keyword evidence="6" id="KW-1185">Reference proteome</keyword>
<dbReference type="PANTHER" id="PTHR43217:SF1">
    <property type="entry name" value="SUCCINATE SEMIALDEHYDE DEHYDROGENASE [NAD(P)+] SAD"/>
    <property type="match status" value="1"/>
</dbReference>
<comment type="similarity">
    <text evidence="1">Belongs to the aldehyde dehydrogenase family.</text>
</comment>
<dbReference type="InterPro" id="IPR047110">
    <property type="entry name" value="GABD/Sad-like"/>
</dbReference>
<reference evidence="5" key="2">
    <citation type="submission" date="2020-09" db="EMBL/GenBank/DDBJ databases">
        <authorList>
            <person name="Sun Q."/>
            <person name="Kim S."/>
        </authorList>
    </citation>
    <scope>NUCLEOTIDE SEQUENCE</scope>
    <source>
        <strain evidence="5">KCTC 12711</strain>
    </source>
</reference>
<dbReference type="RefSeq" id="WP_189401378.1">
    <property type="nucleotide sequence ID" value="NZ_BMXA01000004.1"/>
</dbReference>
<dbReference type="Pfam" id="PF00171">
    <property type="entry name" value="Aldedh"/>
    <property type="match status" value="1"/>
</dbReference>
<name>A0A918RY60_9GAMM</name>
<dbReference type="InterPro" id="IPR044148">
    <property type="entry name" value="ALDH_GabD1-like"/>
</dbReference>
<gene>
    <name evidence="5" type="ORF">GCM10008090_23660</name>
</gene>
<dbReference type="Gene3D" id="3.40.309.10">
    <property type="entry name" value="Aldehyde Dehydrogenase, Chain A, domain 2"/>
    <property type="match status" value="1"/>
</dbReference>
<dbReference type="InterPro" id="IPR015590">
    <property type="entry name" value="Aldehyde_DH_dom"/>
</dbReference>
<evidence type="ECO:0000313" key="6">
    <source>
        <dbReference type="Proteomes" id="UP000614811"/>
    </source>
</evidence>
<feature type="domain" description="Aldehyde dehydrogenase" evidence="4">
    <location>
        <begin position="2"/>
        <end position="450"/>
    </location>
</feature>
<dbReference type="InterPro" id="IPR016161">
    <property type="entry name" value="Ald_DH/histidinol_DH"/>
</dbReference>
<keyword evidence="3" id="KW-0560">Oxidoreductase</keyword>
<dbReference type="GO" id="GO:0004030">
    <property type="term" value="F:aldehyde dehydrogenase [NAD(P)+] activity"/>
    <property type="evidence" value="ECO:0007669"/>
    <property type="project" value="InterPro"/>
</dbReference>
<evidence type="ECO:0000256" key="2">
    <source>
        <dbReference type="ARBA" id="ARBA00022857"/>
    </source>
</evidence>
<evidence type="ECO:0000256" key="3">
    <source>
        <dbReference type="ARBA" id="ARBA00023002"/>
    </source>
</evidence>
<dbReference type="InterPro" id="IPR016162">
    <property type="entry name" value="Ald_DH_N"/>
</dbReference>
<dbReference type="GO" id="GO:0004777">
    <property type="term" value="F:succinate-semialdehyde dehydrogenase (NAD+) activity"/>
    <property type="evidence" value="ECO:0007669"/>
    <property type="project" value="TreeGrafter"/>
</dbReference>
<keyword evidence="2" id="KW-0521">NADP</keyword>
<dbReference type="AlphaFoldDB" id="A0A918RY60"/>
<dbReference type="SUPFAM" id="SSF53720">
    <property type="entry name" value="ALDH-like"/>
    <property type="match status" value="1"/>
</dbReference>
<evidence type="ECO:0000313" key="5">
    <source>
        <dbReference type="EMBL" id="GHA13203.1"/>
    </source>
</evidence>
<reference evidence="5" key="1">
    <citation type="journal article" date="2014" name="Int. J. Syst. Evol. Microbiol.">
        <title>Complete genome sequence of Corynebacterium casei LMG S-19264T (=DSM 44701T), isolated from a smear-ripened cheese.</title>
        <authorList>
            <consortium name="US DOE Joint Genome Institute (JGI-PGF)"/>
            <person name="Walter F."/>
            <person name="Albersmeier A."/>
            <person name="Kalinowski J."/>
            <person name="Ruckert C."/>
        </authorList>
    </citation>
    <scope>NUCLEOTIDE SEQUENCE</scope>
    <source>
        <strain evidence="5">KCTC 12711</strain>
    </source>
</reference>
<comment type="caution">
    <text evidence="5">The sequence shown here is derived from an EMBL/GenBank/DDBJ whole genome shotgun (WGS) entry which is preliminary data.</text>
</comment>
<evidence type="ECO:0000256" key="1">
    <source>
        <dbReference type="ARBA" id="ARBA00009986"/>
    </source>
</evidence>
<proteinExistence type="inferred from homology"/>
<evidence type="ECO:0000259" key="4">
    <source>
        <dbReference type="Pfam" id="PF00171"/>
    </source>
</evidence>
<organism evidence="5 6">
    <name type="scientific">Arenicella chitinivorans</name>
    <dbReference type="NCBI Taxonomy" id="1329800"/>
    <lineage>
        <taxon>Bacteria</taxon>
        <taxon>Pseudomonadati</taxon>
        <taxon>Pseudomonadota</taxon>
        <taxon>Gammaproteobacteria</taxon>
        <taxon>Arenicellales</taxon>
        <taxon>Arenicellaceae</taxon>
        <taxon>Arenicella</taxon>
    </lineage>
</organism>
<dbReference type="InterPro" id="IPR016163">
    <property type="entry name" value="Ald_DH_C"/>
</dbReference>
<dbReference type="EMBL" id="BMXA01000004">
    <property type="protein sequence ID" value="GHA13203.1"/>
    <property type="molecule type" value="Genomic_DNA"/>
</dbReference>